<evidence type="ECO:0000256" key="1">
    <source>
        <dbReference type="SAM" id="MobiDB-lite"/>
    </source>
</evidence>
<dbReference type="Pfam" id="PF07275">
    <property type="entry name" value="ArdA"/>
    <property type="match status" value="2"/>
</dbReference>
<feature type="region of interest" description="Disordered" evidence="1">
    <location>
        <begin position="426"/>
        <end position="448"/>
    </location>
</feature>
<evidence type="ECO:0000313" key="2">
    <source>
        <dbReference type="EMBL" id="PNP92556.1"/>
    </source>
</evidence>
<dbReference type="EMBL" id="MPDH01000007">
    <property type="protein sequence ID" value="PNP92556.1"/>
    <property type="molecule type" value="Genomic_DNA"/>
</dbReference>
<dbReference type="Gene3D" id="3.10.20.480">
    <property type="entry name" value="Antirestriction protein ArdA, domain 1"/>
    <property type="match status" value="2"/>
</dbReference>
<proteinExistence type="predicted"/>
<evidence type="ECO:0008006" key="4">
    <source>
        <dbReference type="Google" id="ProtNLM"/>
    </source>
</evidence>
<dbReference type="InterPro" id="IPR041895">
    <property type="entry name" value="ArdA_dom1"/>
</dbReference>
<dbReference type="RefSeq" id="WP_103034891.1">
    <property type="nucleotide sequence ID" value="NZ_MPDH01000007.1"/>
</dbReference>
<sequence>MQDNSVFQGFVANLAQYQKGKLHGEWVSFPTDKRKMEDVFTRLGITQQENVFVAEYKSEQNQGLANYLKPFANLDEVNYFAELLDFLDEKEKGLVLMVVEWERLDDIYQYINVIHNVDKYQLIPNIYNPASLKEYTKRHPDEVTSKIHLGAFCDIGYIYETGEIEMIYDGNRDAIPKNCRVYAQWEPFQQKNLPKDTQDKIKKLLENSPKVEGFHAYIANSVALQENEIKGEWVSLPTDLEAIQELFERIELNNPFEYTCLSVQSDVKGLGEKIDTTIHLDLLNYMAEEMERLEYSDDDSLAIFESCLEAYKVNGGTDILNLIENTDCFRLAQDKHSMQEVANKYMGEMKLPKSLSSHIHIDIPSAEKEIKRDEAAYYTKNGFLERLRLPTEYYKSLEDIPDRSRIVPVIKEISREEVKKSLLATLENAKDASESTKQNKKTKRDIER</sequence>
<reference evidence="2 3" key="1">
    <citation type="submission" date="2016-11" db="EMBL/GenBank/DDBJ databases">
        <title>Whole Genome Sequence of Listeria newyorkensis.</title>
        <authorList>
            <person name="Frink S."/>
            <person name="Morales C."/>
            <person name="Kiang D."/>
        </authorList>
    </citation>
    <scope>NUCLEOTIDE SEQUENCE [LARGE SCALE GENOMIC DNA]</scope>
    <source>
        <strain evidence="2 3">F1604011-044</strain>
    </source>
</reference>
<dbReference type="Proteomes" id="UP000236500">
    <property type="component" value="Unassembled WGS sequence"/>
</dbReference>
<feature type="compositionally biased region" description="Basic residues" evidence="1">
    <location>
        <begin position="438"/>
        <end position="448"/>
    </location>
</feature>
<evidence type="ECO:0000313" key="3">
    <source>
        <dbReference type="Proteomes" id="UP000236500"/>
    </source>
</evidence>
<protein>
    <recommendedName>
        <fullName evidence="4">Antirestriction protein (ArdA)</fullName>
    </recommendedName>
</protein>
<accession>A0ABX4XN59</accession>
<name>A0ABX4XN59_9LIST</name>
<gene>
    <name evidence="2" type="ORF">BMT55_08280</name>
</gene>
<organism evidence="2 3">
    <name type="scientific">Listeria newyorkensis</name>
    <dbReference type="NCBI Taxonomy" id="1497681"/>
    <lineage>
        <taxon>Bacteria</taxon>
        <taxon>Bacillati</taxon>
        <taxon>Bacillota</taxon>
        <taxon>Bacilli</taxon>
        <taxon>Bacillales</taxon>
        <taxon>Listeriaceae</taxon>
        <taxon>Listeria</taxon>
    </lineage>
</organism>
<comment type="caution">
    <text evidence="2">The sequence shown here is derived from an EMBL/GenBank/DDBJ whole genome shotgun (WGS) entry which is preliminary data.</text>
</comment>
<dbReference type="InterPro" id="IPR009899">
    <property type="entry name" value="ArdA"/>
</dbReference>
<keyword evidence="3" id="KW-1185">Reference proteome</keyword>